<evidence type="ECO:0000259" key="1">
    <source>
        <dbReference type="Pfam" id="PF13539"/>
    </source>
</evidence>
<organism evidence="2 3">
    <name type="scientific">Mucilaginibacter hurinus</name>
    <dbReference type="NCBI Taxonomy" id="2201324"/>
    <lineage>
        <taxon>Bacteria</taxon>
        <taxon>Pseudomonadati</taxon>
        <taxon>Bacteroidota</taxon>
        <taxon>Sphingobacteriia</taxon>
        <taxon>Sphingobacteriales</taxon>
        <taxon>Sphingobacteriaceae</taxon>
        <taxon>Mucilaginibacter</taxon>
    </lineage>
</organism>
<evidence type="ECO:0000313" key="3">
    <source>
        <dbReference type="Proteomes" id="UP000253209"/>
    </source>
</evidence>
<dbReference type="OrthoDB" id="9799970at2"/>
<dbReference type="GO" id="GO:0008233">
    <property type="term" value="F:peptidase activity"/>
    <property type="evidence" value="ECO:0007669"/>
    <property type="project" value="InterPro"/>
</dbReference>
<dbReference type="SUPFAM" id="SSF55166">
    <property type="entry name" value="Hedgehog/DD-peptidase"/>
    <property type="match status" value="1"/>
</dbReference>
<dbReference type="RefSeq" id="WP_114006215.1">
    <property type="nucleotide sequence ID" value="NZ_QGDC01000009.1"/>
</dbReference>
<protein>
    <submittedName>
        <fullName evidence="2">M15 family peptidase</fullName>
    </submittedName>
</protein>
<dbReference type="InterPro" id="IPR009045">
    <property type="entry name" value="Zn_M74/Hedgehog-like"/>
</dbReference>
<name>A0A367GKG0_9SPHI</name>
<feature type="domain" description="Peptidase M15C" evidence="1">
    <location>
        <begin position="69"/>
        <end position="137"/>
    </location>
</feature>
<gene>
    <name evidence="2" type="ORF">DJ568_15545</name>
</gene>
<dbReference type="AlphaFoldDB" id="A0A367GKG0"/>
<reference evidence="2 3" key="1">
    <citation type="submission" date="2018-05" db="EMBL/GenBank/DDBJ databases">
        <title>Mucilaginibacter hurinus sp. nov., isolated from briquette warehouse soil.</title>
        <authorList>
            <person name="Choi L."/>
        </authorList>
    </citation>
    <scope>NUCLEOTIDE SEQUENCE [LARGE SCALE GENOMIC DNA]</scope>
    <source>
        <strain evidence="2 3">ZR32</strain>
    </source>
</reference>
<dbReference type="EMBL" id="QGDC01000009">
    <property type="protein sequence ID" value="RCH53952.1"/>
    <property type="molecule type" value="Genomic_DNA"/>
</dbReference>
<dbReference type="Pfam" id="PF13539">
    <property type="entry name" value="Peptidase_M15_4"/>
    <property type="match status" value="1"/>
</dbReference>
<keyword evidence="3" id="KW-1185">Reference proteome</keyword>
<comment type="caution">
    <text evidence="2">The sequence shown here is derived from an EMBL/GenBank/DDBJ whole genome shotgun (WGS) entry which is preliminary data.</text>
</comment>
<dbReference type="Gene3D" id="3.30.1380.10">
    <property type="match status" value="1"/>
</dbReference>
<accession>A0A367GKG0</accession>
<dbReference type="CDD" id="cd14845">
    <property type="entry name" value="L-Ala-D-Glu_peptidase_like"/>
    <property type="match status" value="1"/>
</dbReference>
<sequence>MYQFGQASKSVLIGVHPNLMRVIKEAIKTSPFDFTIVEGVRTTARQQQLYAQGRATKGPIVTYADGVRKKSNHQPKADGYGYAIDFVPFINGRTDWNADAEFTLIARHIQKVGSDLGIRITWGGDWKRPVDKPHIELAK</sequence>
<proteinExistence type="predicted"/>
<dbReference type="Proteomes" id="UP000253209">
    <property type="component" value="Unassembled WGS sequence"/>
</dbReference>
<dbReference type="InterPro" id="IPR039561">
    <property type="entry name" value="Peptidase_M15C"/>
</dbReference>
<evidence type="ECO:0000313" key="2">
    <source>
        <dbReference type="EMBL" id="RCH53952.1"/>
    </source>
</evidence>